<reference evidence="1 2" key="1">
    <citation type="submission" date="2018-06" db="EMBL/GenBank/DDBJ databases">
        <title>The draft genome sequences of strains SCU63 and S1.</title>
        <authorList>
            <person name="Gan L."/>
        </authorList>
    </citation>
    <scope>NUCLEOTIDE SEQUENCE [LARGE SCALE GENOMIC DNA]</scope>
    <source>
        <strain evidence="1 2">SCU63</strain>
    </source>
</reference>
<dbReference type="AlphaFoldDB" id="A0A365KUH1"/>
<dbReference type="Proteomes" id="UP000251002">
    <property type="component" value="Unassembled WGS sequence"/>
</dbReference>
<evidence type="ECO:0008006" key="3">
    <source>
        <dbReference type="Google" id="ProtNLM"/>
    </source>
</evidence>
<sequence length="115" mass="13641">MMEDKRSNSSENERRHTQWEGLFVSQHAWDSDNYAKSDPQPMLSADEKQAIWDMLIVALHSQCTVFIQSWEGCHFKFHRCTIREIEDTQRIVIYEDPFGEWQLAIDTITSMQMLD</sequence>
<protein>
    <recommendedName>
        <fullName evidence="3">YolD-like family protein</fullName>
    </recommendedName>
</protein>
<dbReference type="Pfam" id="PF08863">
    <property type="entry name" value="YolD"/>
    <property type="match status" value="1"/>
</dbReference>
<accession>A0A365KUH1</accession>
<dbReference type="InterPro" id="IPR014962">
    <property type="entry name" value="YolD"/>
</dbReference>
<keyword evidence="2" id="KW-1185">Reference proteome</keyword>
<evidence type="ECO:0000313" key="1">
    <source>
        <dbReference type="EMBL" id="RAZ76788.1"/>
    </source>
</evidence>
<organism evidence="1 2">
    <name type="scientific">Planococcus halotolerans</name>
    <dbReference type="NCBI Taxonomy" id="2233542"/>
    <lineage>
        <taxon>Bacteria</taxon>
        <taxon>Bacillati</taxon>
        <taxon>Bacillota</taxon>
        <taxon>Bacilli</taxon>
        <taxon>Bacillales</taxon>
        <taxon>Caryophanaceae</taxon>
        <taxon>Planococcus</taxon>
    </lineage>
</organism>
<evidence type="ECO:0000313" key="2">
    <source>
        <dbReference type="Proteomes" id="UP000251002"/>
    </source>
</evidence>
<gene>
    <name evidence="1" type="ORF">DP120_12225</name>
</gene>
<comment type="caution">
    <text evidence="1">The sequence shown here is derived from an EMBL/GenBank/DDBJ whole genome shotgun (WGS) entry which is preliminary data.</text>
</comment>
<proteinExistence type="predicted"/>
<name>A0A365KUH1_9BACL</name>
<dbReference type="EMBL" id="QLZR01000004">
    <property type="protein sequence ID" value="RAZ76788.1"/>
    <property type="molecule type" value="Genomic_DNA"/>
</dbReference>